<evidence type="ECO:0000313" key="2">
    <source>
        <dbReference type="EMBL" id="GBE82302.1"/>
    </source>
</evidence>
<feature type="region of interest" description="Disordered" evidence="1">
    <location>
        <begin position="1074"/>
        <end position="1172"/>
    </location>
</feature>
<feature type="compositionally biased region" description="Polar residues" evidence="1">
    <location>
        <begin position="272"/>
        <end position="284"/>
    </location>
</feature>
<feature type="region of interest" description="Disordered" evidence="1">
    <location>
        <begin position="802"/>
        <end position="855"/>
    </location>
</feature>
<dbReference type="InParanoid" id="A0A401GJG7"/>
<feature type="compositionally biased region" description="Basic residues" evidence="1">
    <location>
        <begin position="1271"/>
        <end position="1280"/>
    </location>
</feature>
<feature type="compositionally biased region" description="Basic residues" evidence="1">
    <location>
        <begin position="41"/>
        <end position="52"/>
    </location>
</feature>
<feature type="region of interest" description="Disordered" evidence="1">
    <location>
        <begin position="265"/>
        <end position="381"/>
    </location>
</feature>
<feature type="region of interest" description="Disordered" evidence="1">
    <location>
        <begin position="486"/>
        <end position="527"/>
    </location>
</feature>
<feature type="region of interest" description="Disordered" evidence="1">
    <location>
        <begin position="653"/>
        <end position="679"/>
    </location>
</feature>
<dbReference type="EMBL" id="BFAD01000004">
    <property type="protein sequence ID" value="GBE82302.1"/>
    <property type="molecule type" value="Genomic_DNA"/>
</dbReference>
<proteinExistence type="predicted"/>
<feature type="compositionally biased region" description="Basic and acidic residues" evidence="1">
    <location>
        <begin position="612"/>
        <end position="621"/>
    </location>
</feature>
<feature type="compositionally biased region" description="Polar residues" evidence="1">
    <location>
        <begin position="341"/>
        <end position="354"/>
    </location>
</feature>
<comment type="caution">
    <text evidence="2">The sequence shown here is derived from an EMBL/GenBank/DDBJ whole genome shotgun (WGS) entry which is preliminary data.</text>
</comment>
<feature type="region of interest" description="Disordered" evidence="1">
    <location>
        <begin position="1"/>
        <end position="52"/>
    </location>
</feature>
<organism evidence="2 3">
    <name type="scientific">Sparassis crispa</name>
    <dbReference type="NCBI Taxonomy" id="139825"/>
    <lineage>
        <taxon>Eukaryota</taxon>
        <taxon>Fungi</taxon>
        <taxon>Dikarya</taxon>
        <taxon>Basidiomycota</taxon>
        <taxon>Agaricomycotina</taxon>
        <taxon>Agaricomycetes</taxon>
        <taxon>Polyporales</taxon>
        <taxon>Sparassidaceae</taxon>
        <taxon>Sparassis</taxon>
    </lineage>
</organism>
<feature type="compositionally biased region" description="Polar residues" evidence="1">
    <location>
        <begin position="105"/>
        <end position="118"/>
    </location>
</feature>
<feature type="compositionally biased region" description="Low complexity" evidence="1">
    <location>
        <begin position="714"/>
        <end position="742"/>
    </location>
</feature>
<accession>A0A401GJG7</accession>
<feature type="region of interest" description="Disordered" evidence="1">
    <location>
        <begin position="920"/>
        <end position="1010"/>
    </location>
</feature>
<feature type="compositionally biased region" description="Low complexity" evidence="1">
    <location>
        <begin position="486"/>
        <end position="505"/>
    </location>
</feature>
<feature type="region of interest" description="Disordered" evidence="1">
    <location>
        <begin position="68"/>
        <end position="171"/>
    </location>
</feature>
<reference evidence="2 3" key="1">
    <citation type="journal article" date="2018" name="Sci. Rep.">
        <title>Genome sequence of the cauliflower mushroom Sparassis crispa (Hanabiratake) and its association with beneficial usage.</title>
        <authorList>
            <person name="Kiyama R."/>
            <person name="Furutani Y."/>
            <person name="Kawaguchi K."/>
            <person name="Nakanishi T."/>
        </authorList>
    </citation>
    <scope>NUCLEOTIDE SEQUENCE [LARGE SCALE GENOMIC DNA]</scope>
</reference>
<feature type="compositionally biased region" description="Basic and acidic residues" evidence="1">
    <location>
        <begin position="1087"/>
        <end position="1105"/>
    </location>
</feature>
<evidence type="ECO:0000313" key="3">
    <source>
        <dbReference type="Proteomes" id="UP000287166"/>
    </source>
</evidence>
<dbReference type="AlphaFoldDB" id="A0A401GJG7"/>
<feature type="compositionally biased region" description="Basic and acidic residues" evidence="1">
    <location>
        <begin position="1154"/>
        <end position="1172"/>
    </location>
</feature>
<feature type="compositionally biased region" description="Polar residues" evidence="1">
    <location>
        <begin position="545"/>
        <end position="560"/>
    </location>
</feature>
<sequence length="1280" mass="138669">MAEVGSPRSCASSVEDDSDAVNTDSARVYFGPLQSPEKKFAPHAKLRTPLRRSARFSHIPVKSLLLCGSSDEEDLHPDEGKRSPEVSDPDESMFYTDSAHIEPVTTPSEPHQVTTTEDSVAEPARRSAVLSDIGGVDPCSAERPRDGQEIVDEGGQSGLMSREGTPMHDDAPPDEYAVLEPSSLLASKILRAHDNPSPPPNLPDIGHYRSISPDSHIPVTYDNASQQDLINFNSFSFTSTSPHPITARADTEYHPTLTTVDDLLALSPVPNPDTTDVNRETTASVDEEDQVLVELSRDDSEPVPYLHDAVPIPEAVPDPVTPVRRSSQRQRSRSPLVPQEASLQDKQGSESNLKTPGLLVRKGKNREATREEGSSKTRESTVVANAQDLQIILLQTLISTDTKSIEKTREGVTMDNSIAKVDEDGPTFKIEQKRQGTQASFERELGSLSPTSAGLLMQLLPTASRSSDGDSTSSVAVEPIYTLSPPSSSCLPISLPSQSPRSPSPTRVSDTKGGPVTPSSPTFRTPARRIPIAQAIAQGMLSAQKHGSSSSTLFSKTTAGTGFPASPVFKRTALDDPARSPAKRIPVSEAMAMATPAKGKVPTRLGSPMRAFSRERSRSVEPKPPVIQKQRASSAEPTRPILALKVGRDGFFAKPRSSASDSDASTSTPTGNSSRPERARVILPFPIVAAPLLQPTIPEVEENDAESPVPPVGTSRLPLPSPSKSSPTKPSSSLRQPSASSRIPRIGAKPYARPKTQDTDAEKDTKLIVSARRAAGASTSTNAVAATRTAQPLRVMRLARGNGKSAEDYPSKHLASPSSKVSDPTNDKPDSTISAATSLKRKRDCERSKASPPGMPIVMMRKVMSGMFSHTSKSAPILAVTIPPNEQAQAEPSTIKGQGPIKMRRVVDWKKPRQFFWETAQKQPVEEENTLQQSFPDKQDNVPILHQSPRSPPHRSPTPIAGPSCESSLYTTSRESKVTSAEPPSPPQVEPSTTSDTRRSARSRRRVGRSSDVFGAIAATTVQPLQPRRKRPVVIEPSVFSGMSALALKALTTSNTTKNQQQMVALQTEVIRKEGLRPESPTTKVRTILDRQKEMKVQERKERAERRARRSAGEGTSEPDGSSDVGDFSILSVDVDGVPLRHRRGPGDEEDYETPDRYERPAKRGRTEADEAVKDERRVRWDRGLATMVYLDDSPLNPRKPPKGEPVMKGCLAHTAKAVRLDTLGNVVNADVPLTDLVHENVVVKKFVYDDDPAEDDPPQTPPPAPAAKVTRNKSKKSKS</sequence>
<dbReference type="RefSeq" id="XP_027613215.1">
    <property type="nucleotide sequence ID" value="XM_027757414.1"/>
</dbReference>
<feature type="compositionally biased region" description="Basic and acidic residues" evidence="1">
    <location>
        <begin position="365"/>
        <end position="379"/>
    </location>
</feature>
<feature type="region of interest" description="Disordered" evidence="1">
    <location>
        <begin position="541"/>
        <end position="583"/>
    </location>
</feature>
<name>A0A401GJG7_9APHY</name>
<evidence type="ECO:0000256" key="1">
    <source>
        <dbReference type="SAM" id="MobiDB-lite"/>
    </source>
</evidence>
<keyword evidence="3" id="KW-1185">Reference proteome</keyword>
<protein>
    <submittedName>
        <fullName evidence="2">Uncharacterized protein</fullName>
    </submittedName>
</protein>
<dbReference type="GeneID" id="38779219"/>
<feature type="compositionally biased region" description="Low complexity" evidence="1">
    <location>
        <begin position="657"/>
        <end position="668"/>
    </location>
</feature>
<feature type="region of interest" description="Disordered" evidence="1">
    <location>
        <begin position="701"/>
        <end position="763"/>
    </location>
</feature>
<dbReference type="STRING" id="139825.A0A401GJG7"/>
<dbReference type="Proteomes" id="UP000287166">
    <property type="component" value="Unassembled WGS sequence"/>
</dbReference>
<feature type="region of interest" description="Disordered" evidence="1">
    <location>
        <begin position="596"/>
        <end position="641"/>
    </location>
</feature>
<feature type="region of interest" description="Disordered" evidence="1">
    <location>
        <begin position="1249"/>
        <end position="1280"/>
    </location>
</feature>
<gene>
    <name evidence="2" type="ORF">SCP_0406860</name>
</gene>
<dbReference type="OrthoDB" id="2148418at2759"/>